<comment type="caution">
    <text evidence="1">The sequence shown here is derived from an EMBL/GenBank/DDBJ whole genome shotgun (WGS) entry which is preliminary data.</text>
</comment>
<keyword evidence="2" id="KW-1185">Reference proteome</keyword>
<name>A0ACC6M4U7_9BACI</name>
<evidence type="ECO:0000313" key="2">
    <source>
        <dbReference type="Proteomes" id="UP001277972"/>
    </source>
</evidence>
<proteinExistence type="predicted"/>
<evidence type="ECO:0000313" key="1">
    <source>
        <dbReference type="EMBL" id="MDX8045996.1"/>
    </source>
</evidence>
<dbReference type="Proteomes" id="UP001277972">
    <property type="component" value="Unassembled WGS sequence"/>
</dbReference>
<reference evidence="1" key="1">
    <citation type="submission" date="2023-11" db="EMBL/GenBank/DDBJ databases">
        <title>Gracilibacillus pellucida a moderately halophilic bacterium isolated from saline soil in Xinjiang province.</title>
        <authorList>
            <person name="Zhang Z."/>
            <person name="Tan F."/>
            <person name="Wang Y."/>
            <person name="Xia M."/>
        </authorList>
    </citation>
    <scope>NUCLEOTIDE SEQUENCE</scope>
    <source>
        <strain evidence="1">S3-1-1</strain>
    </source>
</reference>
<gene>
    <name evidence="1" type="ORF">SH601_08340</name>
</gene>
<organism evidence="1 2">
    <name type="scientific">Gracilibacillus pellucidus</name>
    <dbReference type="NCBI Taxonomy" id="3095368"/>
    <lineage>
        <taxon>Bacteria</taxon>
        <taxon>Bacillati</taxon>
        <taxon>Bacillota</taxon>
        <taxon>Bacilli</taxon>
        <taxon>Bacillales</taxon>
        <taxon>Bacillaceae</taxon>
        <taxon>Gracilibacillus</taxon>
    </lineage>
</organism>
<sequence length="117" mass="13749">MKKKCLKSLQNENGHIFPLTSLGILLLLLFTFHQIQQIYMQKQVQQLNEEQFKLEMLYQKAYRSILIEDSPPPYQYTFPDGTIDISLSSEENNKMVYRIQLETNTGGFRQIFVDIPS</sequence>
<accession>A0ACC6M4U7</accession>
<protein>
    <submittedName>
        <fullName evidence="1">Uncharacterized protein</fullName>
    </submittedName>
</protein>
<dbReference type="EMBL" id="JAWZSR010000004">
    <property type="protein sequence ID" value="MDX8045996.1"/>
    <property type="molecule type" value="Genomic_DNA"/>
</dbReference>